<dbReference type="EMBL" id="CAFBMO010000041">
    <property type="protein sequence ID" value="CAB4909899.1"/>
    <property type="molecule type" value="Genomic_DNA"/>
</dbReference>
<evidence type="ECO:0000256" key="1">
    <source>
        <dbReference type="SAM" id="Phobius"/>
    </source>
</evidence>
<keyword evidence="1" id="KW-0812">Transmembrane</keyword>
<protein>
    <submittedName>
        <fullName evidence="3">Unannotated protein</fullName>
    </submittedName>
</protein>
<proteinExistence type="predicted"/>
<dbReference type="AlphaFoldDB" id="A0A6J6MG18"/>
<evidence type="ECO:0000313" key="2">
    <source>
        <dbReference type="EMBL" id="CAB4616617.1"/>
    </source>
</evidence>
<evidence type="ECO:0000313" key="4">
    <source>
        <dbReference type="EMBL" id="CAB4909899.1"/>
    </source>
</evidence>
<gene>
    <name evidence="2" type="ORF">UFOPK1908_00425</name>
    <name evidence="3" type="ORF">UFOPK2282_01192</name>
    <name evidence="4" type="ORF">UFOPK3576_01033</name>
</gene>
<dbReference type="InterPro" id="IPR025327">
    <property type="entry name" value="DUF4233"/>
</dbReference>
<keyword evidence="1" id="KW-1133">Transmembrane helix</keyword>
<dbReference type="EMBL" id="CAEZWR010000156">
    <property type="protein sequence ID" value="CAB4673140.1"/>
    <property type="molecule type" value="Genomic_DNA"/>
</dbReference>
<organism evidence="3">
    <name type="scientific">freshwater metagenome</name>
    <dbReference type="NCBI Taxonomy" id="449393"/>
    <lineage>
        <taxon>unclassified sequences</taxon>
        <taxon>metagenomes</taxon>
        <taxon>ecological metagenomes</taxon>
    </lineage>
</organism>
<name>A0A6J6MG18_9ZZZZ</name>
<keyword evidence="1" id="KW-0472">Membrane</keyword>
<reference evidence="3" key="1">
    <citation type="submission" date="2020-05" db="EMBL/GenBank/DDBJ databases">
        <authorList>
            <person name="Chiriac C."/>
            <person name="Salcher M."/>
            <person name="Ghai R."/>
            <person name="Kavagutti S V."/>
        </authorList>
    </citation>
    <scope>NUCLEOTIDE SEQUENCE</scope>
</reference>
<evidence type="ECO:0000313" key="3">
    <source>
        <dbReference type="EMBL" id="CAB4673140.1"/>
    </source>
</evidence>
<feature type="transmembrane region" description="Helical" evidence="1">
    <location>
        <begin position="33"/>
        <end position="53"/>
    </location>
</feature>
<feature type="transmembrane region" description="Helical" evidence="1">
    <location>
        <begin position="65"/>
        <end position="93"/>
    </location>
</feature>
<sequence length="110" mass="11860">MKVLCSATLSLEAIVVFLGVVVAGTNGDHSNTGLIFSLGLSLMVILFLAVGTLRRTWGITFGWLLQIPVLALGFLVPLMFVMGAIFVVLWYVAIHQGSRIDALKAERTAQ</sequence>
<dbReference type="EMBL" id="CAEZVB010000011">
    <property type="protein sequence ID" value="CAB4616617.1"/>
    <property type="molecule type" value="Genomic_DNA"/>
</dbReference>
<dbReference type="Pfam" id="PF14017">
    <property type="entry name" value="DUF4233"/>
    <property type="match status" value="1"/>
</dbReference>
<accession>A0A6J6MG18</accession>